<dbReference type="SUPFAM" id="SSF103506">
    <property type="entry name" value="Mitochondrial carrier"/>
    <property type="match status" value="1"/>
</dbReference>
<keyword evidence="7 8" id="KW-0472">Membrane</keyword>
<keyword evidence="4" id="KW-0999">Mitochondrion inner membrane</keyword>
<keyword evidence="5 10" id="KW-1133">Transmembrane helix</keyword>
<keyword evidence="9" id="KW-0813">Transport</keyword>
<evidence type="ECO:0000256" key="5">
    <source>
        <dbReference type="ARBA" id="ARBA00022989"/>
    </source>
</evidence>
<dbReference type="GO" id="GO:0005743">
    <property type="term" value="C:mitochondrial inner membrane"/>
    <property type="evidence" value="ECO:0007669"/>
    <property type="project" value="UniProtKB-SubCell"/>
</dbReference>
<keyword evidence="3 8" id="KW-0812">Transmembrane</keyword>
<dbReference type="Gene3D" id="1.50.40.10">
    <property type="entry name" value="Mitochondrial carrier domain"/>
    <property type="match status" value="1"/>
</dbReference>
<evidence type="ECO:0000256" key="3">
    <source>
        <dbReference type="ARBA" id="ARBA00022692"/>
    </source>
</evidence>
<reference evidence="12" key="1">
    <citation type="submission" date="2022-11" db="UniProtKB">
        <authorList>
            <consortium name="WormBaseParasite"/>
        </authorList>
    </citation>
    <scope>IDENTIFICATION</scope>
</reference>
<keyword evidence="11" id="KW-1185">Reference proteome</keyword>
<comment type="similarity">
    <text evidence="2 9">Belongs to the mitochondrial carrier (TC 2.A.29) family.</text>
</comment>
<feature type="transmembrane region" description="Helical" evidence="10">
    <location>
        <begin position="35"/>
        <end position="60"/>
    </location>
</feature>
<dbReference type="Proteomes" id="UP000887565">
    <property type="component" value="Unplaced"/>
</dbReference>
<evidence type="ECO:0000256" key="6">
    <source>
        <dbReference type="ARBA" id="ARBA00023128"/>
    </source>
</evidence>
<sequence>MGAKVIRAPNCFRTKNFAVKTEKGPRKNDHSGEAVFYHSFLSGLLAGAFASWFVTPLDVVKTRLQLLKRGVGEASYTGILHATSTILKNEGLTAFFKGAVCRMAVVAPLFGIAQMVYFLGVAESEYCSVWKCVQGSAAYFLTQLVKLTIIATFFPTVEHEGERFDVLS</sequence>
<evidence type="ECO:0000256" key="9">
    <source>
        <dbReference type="RuleBase" id="RU000488"/>
    </source>
</evidence>
<dbReference type="InterPro" id="IPR023395">
    <property type="entry name" value="MCP_dom_sf"/>
</dbReference>
<dbReference type="PANTHER" id="PTHR45678">
    <property type="entry name" value="MITOCHONDRIAL 2-OXODICARBOXYLATE CARRIER 1-RELATED"/>
    <property type="match status" value="1"/>
</dbReference>
<dbReference type="WBParaSite" id="nRc.2.0.1.t07626-RA">
    <property type="protein sequence ID" value="nRc.2.0.1.t07626-RA"/>
    <property type="gene ID" value="nRc.2.0.1.g07626"/>
</dbReference>
<protein>
    <submittedName>
        <fullName evidence="12">BOS complex subunit TMEM147</fullName>
    </submittedName>
</protein>
<evidence type="ECO:0000313" key="11">
    <source>
        <dbReference type="Proteomes" id="UP000887565"/>
    </source>
</evidence>
<keyword evidence="6" id="KW-0496">Mitochondrion</keyword>
<dbReference type="InterPro" id="IPR019164">
    <property type="entry name" value="TMEM147"/>
</dbReference>
<evidence type="ECO:0000256" key="10">
    <source>
        <dbReference type="SAM" id="Phobius"/>
    </source>
</evidence>
<evidence type="ECO:0000256" key="1">
    <source>
        <dbReference type="ARBA" id="ARBA00004448"/>
    </source>
</evidence>
<dbReference type="PROSITE" id="PS50920">
    <property type="entry name" value="SOLCAR"/>
    <property type="match status" value="1"/>
</dbReference>
<evidence type="ECO:0000256" key="7">
    <source>
        <dbReference type="ARBA" id="ARBA00023136"/>
    </source>
</evidence>
<dbReference type="GO" id="GO:0015183">
    <property type="term" value="F:L-aspartate transmembrane transporter activity"/>
    <property type="evidence" value="ECO:0007669"/>
    <property type="project" value="TreeGrafter"/>
</dbReference>
<proteinExistence type="inferred from homology"/>
<name>A0A915I0H1_ROMCU</name>
<dbReference type="Pfam" id="PF09767">
    <property type="entry name" value="DUF2053"/>
    <property type="match status" value="1"/>
</dbReference>
<dbReference type="GO" id="GO:0005313">
    <property type="term" value="F:L-glutamate transmembrane transporter activity"/>
    <property type="evidence" value="ECO:0007669"/>
    <property type="project" value="TreeGrafter"/>
</dbReference>
<evidence type="ECO:0000256" key="2">
    <source>
        <dbReference type="ARBA" id="ARBA00006375"/>
    </source>
</evidence>
<dbReference type="Pfam" id="PF00153">
    <property type="entry name" value="Mito_carr"/>
    <property type="match status" value="1"/>
</dbReference>
<dbReference type="PANTHER" id="PTHR45678:SF5">
    <property type="entry name" value="AT03939P-RELATED"/>
    <property type="match status" value="1"/>
</dbReference>
<dbReference type="InterPro" id="IPR051028">
    <property type="entry name" value="Mito_Solute_Carrier"/>
</dbReference>
<evidence type="ECO:0000256" key="8">
    <source>
        <dbReference type="PROSITE-ProRule" id="PRU00282"/>
    </source>
</evidence>
<evidence type="ECO:0000256" key="4">
    <source>
        <dbReference type="ARBA" id="ARBA00022792"/>
    </source>
</evidence>
<dbReference type="AlphaFoldDB" id="A0A915I0H1"/>
<accession>A0A915I0H1</accession>
<comment type="subcellular location">
    <subcellularLocation>
        <location evidence="1">Mitochondrion inner membrane</location>
        <topology evidence="1">Multi-pass membrane protein</topology>
    </subcellularLocation>
</comment>
<feature type="repeat" description="Solcar" evidence="8">
    <location>
        <begin position="34"/>
        <end position="123"/>
    </location>
</feature>
<dbReference type="InterPro" id="IPR018108">
    <property type="entry name" value="MCP_transmembrane"/>
</dbReference>
<dbReference type="GO" id="GO:0043490">
    <property type="term" value="P:malate-aspartate shuttle"/>
    <property type="evidence" value="ECO:0007669"/>
    <property type="project" value="TreeGrafter"/>
</dbReference>
<evidence type="ECO:0000313" key="12">
    <source>
        <dbReference type="WBParaSite" id="nRc.2.0.1.t07626-RA"/>
    </source>
</evidence>
<organism evidence="11 12">
    <name type="scientific">Romanomermis culicivorax</name>
    <name type="common">Nematode worm</name>
    <dbReference type="NCBI Taxonomy" id="13658"/>
    <lineage>
        <taxon>Eukaryota</taxon>
        <taxon>Metazoa</taxon>
        <taxon>Ecdysozoa</taxon>
        <taxon>Nematoda</taxon>
        <taxon>Enoplea</taxon>
        <taxon>Dorylaimia</taxon>
        <taxon>Mermithida</taxon>
        <taxon>Mermithoidea</taxon>
        <taxon>Mermithidae</taxon>
        <taxon>Romanomermis</taxon>
    </lineage>
</organism>